<dbReference type="AlphaFoldDB" id="A0A1H1GHD8"/>
<name>A0A1H1GHD8_9FLAO</name>
<dbReference type="Proteomes" id="UP000199627">
    <property type="component" value="Unassembled WGS sequence"/>
</dbReference>
<organism evidence="1 2">
    <name type="scientific">Chryseobacterium soldanellicola</name>
    <dbReference type="NCBI Taxonomy" id="311333"/>
    <lineage>
        <taxon>Bacteria</taxon>
        <taxon>Pseudomonadati</taxon>
        <taxon>Bacteroidota</taxon>
        <taxon>Flavobacteriia</taxon>
        <taxon>Flavobacteriales</taxon>
        <taxon>Weeksellaceae</taxon>
        <taxon>Chryseobacterium group</taxon>
        <taxon>Chryseobacterium</taxon>
    </lineage>
</organism>
<protein>
    <recommendedName>
        <fullName evidence="3">Lipoprotein</fullName>
    </recommendedName>
</protein>
<evidence type="ECO:0008006" key="3">
    <source>
        <dbReference type="Google" id="ProtNLM"/>
    </source>
</evidence>
<keyword evidence="2" id="KW-1185">Reference proteome</keyword>
<dbReference type="OrthoDB" id="853657at2"/>
<dbReference type="PROSITE" id="PS51257">
    <property type="entry name" value="PROKAR_LIPOPROTEIN"/>
    <property type="match status" value="1"/>
</dbReference>
<dbReference type="RefSeq" id="WP_089757138.1">
    <property type="nucleotide sequence ID" value="NZ_FNKL01000004.1"/>
</dbReference>
<sequence>MKILLSVLSLCLIISCHKETKTKLQNKSSEGIGNLKKDSAKIQNDSIKTVDDIKKEYSILNTLLTSKKLDSTSFNYNCDEREGEIVLYYQNKKLKIVKDFYSEHSHFSSSTKYFVNNDHVFFIFKEDTSWNFDGGTPEKPITKDDITEKRIYLQNGNAIQCLEKEYSIRSVGNNPDPDKITNKETKCDIGELMKNYQSILKNKDKKGEIKCL</sequence>
<proteinExistence type="predicted"/>
<reference evidence="2" key="1">
    <citation type="submission" date="2016-10" db="EMBL/GenBank/DDBJ databases">
        <authorList>
            <person name="Varghese N."/>
            <person name="Submissions S."/>
        </authorList>
    </citation>
    <scope>NUCLEOTIDE SEQUENCE [LARGE SCALE GENOMIC DNA]</scope>
    <source>
        <strain evidence="2">DSM 17072</strain>
    </source>
</reference>
<evidence type="ECO:0000313" key="2">
    <source>
        <dbReference type="Proteomes" id="UP000199627"/>
    </source>
</evidence>
<gene>
    <name evidence="1" type="ORF">SAMN05421664_3679</name>
</gene>
<accession>A0A1H1GHD8</accession>
<evidence type="ECO:0000313" key="1">
    <source>
        <dbReference type="EMBL" id="SDR12634.1"/>
    </source>
</evidence>
<dbReference type="EMBL" id="FNKL01000004">
    <property type="protein sequence ID" value="SDR12634.1"/>
    <property type="molecule type" value="Genomic_DNA"/>
</dbReference>